<keyword evidence="2" id="KW-1185">Reference proteome</keyword>
<name>A0A495JTA9_9ACTN</name>
<organism evidence="1 2">
    <name type="scientific">Micromonospora pisi</name>
    <dbReference type="NCBI Taxonomy" id="589240"/>
    <lineage>
        <taxon>Bacteria</taxon>
        <taxon>Bacillati</taxon>
        <taxon>Actinomycetota</taxon>
        <taxon>Actinomycetes</taxon>
        <taxon>Micromonosporales</taxon>
        <taxon>Micromonosporaceae</taxon>
        <taxon>Micromonospora</taxon>
    </lineage>
</organism>
<dbReference type="AlphaFoldDB" id="A0A495JTA9"/>
<proteinExistence type="predicted"/>
<dbReference type="Proteomes" id="UP000277671">
    <property type="component" value="Unassembled WGS sequence"/>
</dbReference>
<reference evidence="1 2" key="1">
    <citation type="submission" date="2018-10" db="EMBL/GenBank/DDBJ databases">
        <title>Sequencing the genomes of 1000 actinobacteria strains.</title>
        <authorList>
            <person name="Klenk H.-P."/>
        </authorList>
    </citation>
    <scope>NUCLEOTIDE SEQUENCE [LARGE SCALE GENOMIC DNA]</scope>
    <source>
        <strain evidence="1 2">DSM 45175</strain>
    </source>
</reference>
<comment type="caution">
    <text evidence="1">The sequence shown here is derived from an EMBL/GenBank/DDBJ whole genome shotgun (WGS) entry which is preliminary data.</text>
</comment>
<sequence length="84" mass="9652">MFGPLPRPGDVLVIDERASVQFAGDRALIVRLITRAREPTCDGWIWLTGYVLDQRGRATEKRELYVQVAGLRPAPTRHRPRQER</sequence>
<evidence type="ECO:0000313" key="1">
    <source>
        <dbReference type="EMBL" id="RKR92226.1"/>
    </source>
</evidence>
<evidence type="ECO:0000313" key="2">
    <source>
        <dbReference type="Proteomes" id="UP000277671"/>
    </source>
</evidence>
<protein>
    <submittedName>
        <fullName evidence="1">Uncharacterized protein</fullName>
    </submittedName>
</protein>
<accession>A0A495JTA9</accession>
<dbReference type="RefSeq" id="WP_246017386.1">
    <property type="nucleotide sequence ID" value="NZ_RBKT01000001.1"/>
</dbReference>
<dbReference type="EMBL" id="RBKT01000001">
    <property type="protein sequence ID" value="RKR92226.1"/>
    <property type="molecule type" value="Genomic_DNA"/>
</dbReference>
<gene>
    <name evidence="1" type="ORF">BDK92_6662</name>
</gene>